<feature type="transmembrane region" description="Helical" evidence="6">
    <location>
        <begin position="373"/>
        <end position="398"/>
    </location>
</feature>
<comment type="caution">
    <text evidence="7">The sequence shown here is derived from an EMBL/GenBank/DDBJ whole genome shotgun (WGS) entry which is preliminary data.</text>
</comment>
<dbReference type="Pfam" id="PF13520">
    <property type="entry name" value="AA_permease_2"/>
    <property type="match status" value="1"/>
</dbReference>
<dbReference type="PANTHER" id="PTHR45649:SF41">
    <property type="entry name" value="TRANSPORTER, PUTATIVE (EUROFUNG)-RELATED"/>
    <property type="match status" value="1"/>
</dbReference>
<evidence type="ECO:0000256" key="5">
    <source>
        <dbReference type="ARBA" id="ARBA00023136"/>
    </source>
</evidence>
<dbReference type="PANTHER" id="PTHR45649">
    <property type="entry name" value="AMINO-ACID PERMEASE BAT1"/>
    <property type="match status" value="1"/>
</dbReference>
<feature type="transmembrane region" description="Helical" evidence="6">
    <location>
        <begin position="522"/>
        <end position="542"/>
    </location>
</feature>
<feature type="transmembrane region" description="Helical" evidence="6">
    <location>
        <begin position="69"/>
        <end position="95"/>
    </location>
</feature>
<evidence type="ECO:0008006" key="9">
    <source>
        <dbReference type="Google" id="ProtNLM"/>
    </source>
</evidence>
<gene>
    <name evidence="7" type="ORF">LTR77_006871</name>
</gene>
<evidence type="ECO:0000313" key="8">
    <source>
        <dbReference type="Proteomes" id="UP001337655"/>
    </source>
</evidence>
<dbReference type="AlphaFoldDB" id="A0AAV9P658"/>
<keyword evidence="8" id="KW-1185">Reference proteome</keyword>
<keyword evidence="5 6" id="KW-0472">Membrane</keyword>
<feature type="transmembrane region" description="Helical" evidence="6">
    <location>
        <begin position="101"/>
        <end position="120"/>
    </location>
</feature>
<feature type="transmembrane region" description="Helical" evidence="6">
    <location>
        <begin position="210"/>
        <end position="230"/>
    </location>
</feature>
<keyword evidence="2" id="KW-0813">Transport</keyword>
<feature type="transmembrane region" description="Helical" evidence="6">
    <location>
        <begin position="320"/>
        <end position="342"/>
    </location>
</feature>
<dbReference type="GO" id="GO:0022857">
    <property type="term" value="F:transmembrane transporter activity"/>
    <property type="evidence" value="ECO:0007669"/>
    <property type="project" value="InterPro"/>
</dbReference>
<feature type="transmembrane region" description="Helical" evidence="6">
    <location>
        <begin position="239"/>
        <end position="260"/>
    </location>
</feature>
<sequence>MAGLMPRSSGEPVDKPVAYAHQVRAAHSGEDEMGVAEVMVSEKWQGTDVDRRDMSQLGKVQELRRNFHFLSILGFACCLVATWEVLLTTIITSLTDGGTAGLLWGFLIVVAGFYFVYLSLAEMASMAPTAGGQYHWSESRPSRIQTYTDLHSARVSEFAPPRAQKFLSYIVGWLCFTGWQGAICAICFITGTIIQGLIILNDDTYIPKSWHGTLLTMAVAAFAVVFNTVLAKKLPLVEFLLLVLHVIGFIAIIAVLWALAPRATAHDAWFQFSNAGGWNSAGTATMVGLLSPVISTIGFDCAVHMAEEVKDSSSTLPKALLWSFTFNAVLGFIMAVTLVYTLGNVNEVLGSLTGYPFIQIFYNTTQSYTGANIMTLVVILTLTSSAIAEVATASRQIWSFARDKGVPGYRWVAHISPGWNIPLNAVLLSLLVTSLLSLINIGSYVALNAILALTAVSLLTSYIIVISCLILKRLRGQPLPARRWSLGKWGLPINIIALCYLLPIYVFSFFPVALVELSAASMNWAIVIYVGIMGFATIYYFVYGHKVYLPPVALVKREEFGR</sequence>
<dbReference type="PIRSF" id="PIRSF006060">
    <property type="entry name" value="AA_transporter"/>
    <property type="match status" value="1"/>
</dbReference>
<feature type="transmembrane region" description="Helical" evidence="6">
    <location>
        <begin position="445"/>
        <end position="471"/>
    </location>
</feature>
<dbReference type="GeneID" id="89928210"/>
<name>A0AAV9P658_9PEZI</name>
<keyword evidence="4 6" id="KW-1133">Transmembrane helix</keyword>
<dbReference type="EMBL" id="JAVRRT010000010">
    <property type="protein sequence ID" value="KAK5168302.1"/>
    <property type="molecule type" value="Genomic_DNA"/>
</dbReference>
<dbReference type="InterPro" id="IPR002293">
    <property type="entry name" value="AA/rel_permease1"/>
</dbReference>
<keyword evidence="3 6" id="KW-0812">Transmembrane</keyword>
<organism evidence="7 8">
    <name type="scientific">Saxophila tyrrhenica</name>
    <dbReference type="NCBI Taxonomy" id="1690608"/>
    <lineage>
        <taxon>Eukaryota</taxon>
        <taxon>Fungi</taxon>
        <taxon>Dikarya</taxon>
        <taxon>Ascomycota</taxon>
        <taxon>Pezizomycotina</taxon>
        <taxon>Dothideomycetes</taxon>
        <taxon>Dothideomycetidae</taxon>
        <taxon>Mycosphaerellales</taxon>
        <taxon>Extremaceae</taxon>
        <taxon>Saxophila</taxon>
    </lineage>
</organism>
<evidence type="ECO:0000256" key="4">
    <source>
        <dbReference type="ARBA" id="ARBA00022989"/>
    </source>
</evidence>
<feature type="transmembrane region" description="Helical" evidence="6">
    <location>
        <begin position="166"/>
        <end position="198"/>
    </location>
</feature>
<evidence type="ECO:0000256" key="6">
    <source>
        <dbReference type="SAM" id="Phobius"/>
    </source>
</evidence>
<dbReference type="Proteomes" id="UP001337655">
    <property type="component" value="Unassembled WGS sequence"/>
</dbReference>
<evidence type="ECO:0000313" key="7">
    <source>
        <dbReference type="EMBL" id="KAK5168302.1"/>
    </source>
</evidence>
<dbReference type="GO" id="GO:0016020">
    <property type="term" value="C:membrane"/>
    <property type="evidence" value="ECO:0007669"/>
    <property type="project" value="UniProtKB-SubCell"/>
</dbReference>
<accession>A0AAV9P658</accession>
<dbReference type="Gene3D" id="1.20.1740.10">
    <property type="entry name" value="Amino acid/polyamine transporter I"/>
    <property type="match status" value="1"/>
</dbReference>
<feature type="transmembrane region" description="Helical" evidence="6">
    <location>
        <begin position="491"/>
        <end position="510"/>
    </location>
</feature>
<evidence type="ECO:0000256" key="1">
    <source>
        <dbReference type="ARBA" id="ARBA00004141"/>
    </source>
</evidence>
<evidence type="ECO:0000256" key="2">
    <source>
        <dbReference type="ARBA" id="ARBA00022448"/>
    </source>
</evidence>
<protein>
    <recommendedName>
        <fullName evidence="9">Amino acid transporter</fullName>
    </recommendedName>
</protein>
<feature type="transmembrane region" description="Helical" evidence="6">
    <location>
        <begin position="419"/>
        <end position="439"/>
    </location>
</feature>
<reference evidence="7 8" key="1">
    <citation type="submission" date="2023-08" db="EMBL/GenBank/DDBJ databases">
        <title>Black Yeasts Isolated from many extreme environments.</title>
        <authorList>
            <person name="Coleine C."/>
            <person name="Stajich J.E."/>
            <person name="Selbmann L."/>
        </authorList>
    </citation>
    <scope>NUCLEOTIDE SEQUENCE [LARGE SCALE GENOMIC DNA]</scope>
    <source>
        <strain evidence="7 8">CCFEE 5935</strain>
    </source>
</reference>
<proteinExistence type="predicted"/>
<dbReference type="RefSeq" id="XP_064657912.1">
    <property type="nucleotide sequence ID" value="XM_064804111.1"/>
</dbReference>
<feature type="transmembrane region" description="Helical" evidence="6">
    <location>
        <begin position="280"/>
        <end position="299"/>
    </location>
</feature>
<evidence type="ECO:0000256" key="3">
    <source>
        <dbReference type="ARBA" id="ARBA00022692"/>
    </source>
</evidence>
<comment type="subcellular location">
    <subcellularLocation>
        <location evidence="1">Membrane</location>
        <topology evidence="1">Multi-pass membrane protein</topology>
    </subcellularLocation>
</comment>